<organism evidence="7 8">
    <name type="scientific">Sinocyclocheilus rhinocerous</name>
    <dbReference type="NCBI Taxonomy" id="307959"/>
    <lineage>
        <taxon>Eukaryota</taxon>
        <taxon>Metazoa</taxon>
        <taxon>Chordata</taxon>
        <taxon>Craniata</taxon>
        <taxon>Vertebrata</taxon>
        <taxon>Euteleostomi</taxon>
        <taxon>Actinopterygii</taxon>
        <taxon>Neopterygii</taxon>
        <taxon>Teleostei</taxon>
        <taxon>Ostariophysi</taxon>
        <taxon>Cypriniformes</taxon>
        <taxon>Cyprinidae</taxon>
        <taxon>Cyprininae</taxon>
        <taxon>Sinocyclocheilus</taxon>
    </lineage>
</organism>
<evidence type="ECO:0000256" key="1">
    <source>
        <dbReference type="ARBA" id="ARBA00001947"/>
    </source>
</evidence>
<comment type="subcellular location">
    <subcellularLocation>
        <location evidence="2">Endoplasmic reticulum</location>
    </subcellularLocation>
</comment>
<dbReference type="InterPro" id="IPR007484">
    <property type="entry name" value="Peptidase_M28"/>
</dbReference>
<dbReference type="PANTHER" id="PTHR12147:SF22">
    <property type="entry name" value="ENDOPLASMIC RETICULUM METALLOPEPTIDASE 1"/>
    <property type="match status" value="1"/>
</dbReference>
<dbReference type="InterPro" id="IPR045175">
    <property type="entry name" value="M28_fam"/>
</dbReference>
<dbReference type="GO" id="GO:0008235">
    <property type="term" value="F:metalloexopeptidase activity"/>
    <property type="evidence" value="ECO:0007669"/>
    <property type="project" value="InterPro"/>
</dbReference>
<feature type="transmembrane region" description="Helical" evidence="4">
    <location>
        <begin position="102"/>
        <end position="120"/>
    </location>
</feature>
<evidence type="ECO:0000256" key="3">
    <source>
        <dbReference type="ARBA" id="ARBA00022824"/>
    </source>
</evidence>
<evidence type="ECO:0000313" key="7">
    <source>
        <dbReference type="Ensembl" id="ENSSRHP00000015510.1"/>
    </source>
</evidence>
<dbReference type="GO" id="GO:0005783">
    <property type="term" value="C:endoplasmic reticulum"/>
    <property type="evidence" value="ECO:0007669"/>
    <property type="project" value="UniProtKB-SubCell"/>
</dbReference>
<keyword evidence="3" id="KW-0256">Endoplasmic reticulum</keyword>
<dbReference type="Gene3D" id="3.40.630.10">
    <property type="entry name" value="Zn peptidases"/>
    <property type="match status" value="1"/>
</dbReference>
<dbReference type="Proteomes" id="UP000472270">
    <property type="component" value="Unassembled WGS sequence"/>
</dbReference>
<dbReference type="GO" id="GO:0006508">
    <property type="term" value="P:proteolysis"/>
    <property type="evidence" value="ECO:0007669"/>
    <property type="project" value="InterPro"/>
</dbReference>
<dbReference type="PANTHER" id="PTHR12147">
    <property type="entry name" value="METALLOPEPTIDASE M28 FAMILY MEMBER"/>
    <property type="match status" value="1"/>
</dbReference>
<proteinExistence type="predicted"/>
<keyword evidence="4" id="KW-0472">Membrane</keyword>
<name>A0A673GPY3_9TELE</name>
<dbReference type="InterPro" id="IPR053974">
    <property type="entry name" value="ERMP1_1-A_TM"/>
</dbReference>
<dbReference type="Ensembl" id="ENSSRHT00000016026.1">
    <property type="protein sequence ID" value="ENSSRHP00000015510.1"/>
    <property type="gene ID" value="ENSSRHG00000008620.1"/>
</dbReference>
<keyword evidence="4" id="KW-0812">Transmembrane</keyword>
<feature type="transmembrane region" description="Helical" evidence="4">
    <location>
        <begin position="229"/>
        <end position="246"/>
    </location>
</feature>
<feature type="domain" description="Peptidase M28" evidence="5">
    <location>
        <begin position="5"/>
        <end position="60"/>
    </location>
</feature>
<keyword evidence="4" id="KW-1133">Transmembrane helix</keyword>
<evidence type="ECO:0000256" key="4">
    <source>
        <dbReference type="SAM" id="Phobius"/>
    </source>
</evidence>
<comment type="cofactor">
    <cofactor evidence="1">
        <name>Zn(2+)</name>
        <dbReference type="ChEBI" id="CHEBI:29105"/>
    </cofactor>
</comment>
<evidence type="ECO:0000313" key="8">
    <source>
        <dbReference type="Proteomes" id="UP000472270"/>
    </source>
</evidence>
<protein>
    <submittedName>
        <fullName evidence="7">Uncharacterized protein</fullName>
    </submittedName>
</protein>
<feature type="domain" description="Endoplasmic reticulum metallopeptidase 1/1-A TM" evidence="6">
    <location>
        <begin position="126"/>
        <end position="265"/>
    </location>
</feature>
<reference evidence="7" key="2">
    <citation type="submission" date="2025-09" db="UniProtKB">
        <authorList>
            <consortium name="Ensembl"/>
        </authorList>
    </citation>
    <scope>IDENTIFICATION</scope>
</reference>
<dbReference type="AlphaFoldDB" id="A0A673GPY3"/>
<feature type="transmembrane region" description="Helical" evidence="4">
    <location>
        <begin position="132"/>
        <end position="158"/>
    </location>
</feature>
<feature type="transmembrane region" description="Helical" evidence="4">
    <location>
        <begin position="202"/>
        <end position="223"/>
    </location>
</feature>
<keyword evidence="8" id="KW-1185">Reference proteome</keyword>
<sequence>HPFTLIPSDTDFRIFRDFGNIPGIDLAFIENGFIYHTKYDTPGRIHTDSIQRAGDNILSVLKHLVMSDELADSSEYRHGNMVFFDLLGLMMVAYPAHVGTVINYMVAVAAVIYLGGKCLLTSTGRYMRDLVCAVCVLVLSWFFSLLMVLLVAWLVTLMGRSMFWYSHLDAAVYLYGSAAVGILLLIHTLVKNRYSSALRVDLAELFFDSSLLLWCFVLLFFTHRGWCSAYVPMMMVLFPLISKLLLTKLFRARGQRSHHTHTPVFFIQIPFS</sequence>
<reference evidence="7" key="1">
    <citation type="submission" date="2025-08" db="UniProtKB">
        <authorList>
            <consortium name="Ensembl"/>
        </authorList>
    </citation>
    <scope>IDENTIFICATION</scope>
</reference>
<dbReference type="SUPFAM" id="SSF53187">
    <property type="entry name" value="Zn-dependent exopeptidases"/>
    <property type="match status" value="1"/>
</dbReference>
<dbReference type="Pfam" id="PF22249">
    <property type="entry name" value="ERMP1-TM"/>
    <property type="match status" value="1"/>
</dbReference>
<dbReference type="Pfam" id="PF04389">
    <property type="entry name" value="Peptidase_M28"/>
    <property type="match status" value="1"/>
</dbReference>
<feature type="transmembrane region" description="Helical" evidence="4">
    <location>
        <begin position="170"/>
        <end position="190"/>
    </location>
</feature>
<evidence type="ECO:0000256" key="2">
    <source>
        <dbReference type="ARBA" id="ARBA00004240"/>
    </source>
</evidence>
<evidence type="ECO:0000259" key="6">
    <source>
        <dbReference type="Pfam" id="PF22249"/>
    </source>
</evidence>
<evidence type="ECO:0000259" key="5">
    <source>
        <dbReference type="Pfam" id="PF04389"/>
    </source>
</evidence>
<accession>A0A673GPY3</accession>